<dbReference type="GO" id="GO:0048188">
    <property type="term" value="C:Set1C/COMPASS complex"/>
    <property type="evidence" value="ECO:0007669"/>
    <property type="project" value="InterPro"/>
</dbReference>
<proteinExistence type="predicted"/>
<evidence type="ECO:0000256" key="5">
    <source>
        <dbReference type="PROSITE-ProRule" id="PRU00221"/>
    </source>
</evidence>
<feature type="repeat" description="WD" evidence="5">
    <location>
        <begin position="65"/>
        <end position="99"/>
    </location>
</feature>
<dbReference type="SMART" id="SM00320">
    <property type="entry name" value="WD40"/>
    <property type="match status" value="6"/>
</dbReference>
<evidence type="ECO:0000313" key="7">
    <source>
        <dbReference type="EMBL" id="RCK55483.1"/>
    </source>
</evidence>
<dbReference type="Gene3D" id="2.130.10.10">
    <property type="entry name" value="YVTN repeat-like/Quinoprotein amine dehydrogenase"/>
    <property type="match status" value="2"/>
</dbReference>
<dbReference type="InterPro" id="IPR001680">
    <property type="entry name" value="WD40_rpt"/>
</dbReference>
<feature type="region of interest" description="Disordered" evidence="6">
    <location>
        <begin position="172"/>
        <end position="192"/>
    </location>
</feature>
<keyword evidence="4" id="KW-0539">Nucleus</keyword>
<name>A0A367XPC5_9ASCO</name>
<comment type="caution">
    <text evidence="7">The sequence shown here is derived from an EMBL/GenBank/DDBJ whole genome shotgun (WGS) entry which is preliminary data.</text>
</comment>
<dbReference type="STRING" id="5486.A0A367XPC5"/>
<organism evidence="7 8">
    <name type="scientific">Candida viswanathii</name>
    <dbReference type="NCBI Taxonomy" id="5486"/>
    <lineage>
        <taxon>Eukaryota</taxon>
        <taxon>Fungi</taxon>
        <taxon>Dikarya</taxon>
        <taxon>Ascomycota</taxon>
        <taxon>Saccharomycotina</taxon>
        <taxon>Pichiomycetes</taxon>
        <taxon>Debaryomycetaceae</taxon>
        <taxon>Candida/Lodderomyces clade</taxon>
        <taxon>Candida</taxon>
    </lineage>
</organism>
<dbReference type="PROSITE" id="PS50294">
    <property type="entry name" value="WD_REPEATS_REGION"/>
    <property type="match status" value="1"/>
</dbReference>
<dbReference type="PROSITE" id="PS00678">
    <property type="entry name" value="WD_REPEATS_1"/>
    <property type="match status" value="1"/>
</dbReference>
<evidence type="ECO:0000313" key="8">
    <source>
        <dbReference type="Proteomes" id="UP000253472"/>
    </source>
</evidence>
<dbReference type="SUPFAM" id="SSF50978">
    <property type="entry name" value="WD40 repeat-like"/>
    <property type="match status" value="1"/>
</dbReference>
<dbReference type="InterPro" id="IPR015943">
    <property type="entry name" value="WD40/YVTN_repeat-like_dom_sf"/>
</dbReference>
<reference evidence="7 8" key="1">
    <citation type="submission" date="2018-06" db="EMBL/GenBank/DDBJ databases">
        <title>Whole genome sequencing of Candida tropicalis (genome annotated by CSBL at Korea University).</title>
        <authorList>
            <person name="Ahn J."/>
        </authorList>
    </citation>
    <scope>NUCLEOTIDE SEQUENCE [LARGE SCALE GENOMIC DNA]</scope>
    <source>
        <strain evidence="7 8">ATCC 20962</strain>
    </source>
</reference>
<dbReference type="Proteomes" id="UP000253472">
    <property type="component" value="Unassembled WGS sequence"/>
</dbReference>
<dbReference type="InterPro" id="IPR036322">
    <property type="entry name" value="WD40_repeat_dom_sf"/>
</dbReference>
<dbReference type="InterPro" id="IPR019775">
    <property type="entry name" value="WD40_repeat_CS"/>
</dbReference>
<evidence type="ECO:0000256" key="1">
    <source>
        <dbReference type="ARBA" id="ARBA00004123"/>
    </source>
</evidence>
<dbReference type="PANTHER" id="PTHR44040:SF1">
    <property type="entry name" value="RETINOBLASTOMA-BINDING PROTEIN 5"/>
    <property type="match status" value="1"/>
</dbReference>
<dbReference type="InterPro" id="IPR037850">
    <property type="entry name" value="RBBP5/Swd1"/>
</dbReference>
<dbReference type="OrthoDB" id="196858at2759"/>
<comment type="subcellular location">
    <subcellularLocation>
        <location evidence="1">Nucleus</location>
    </subcellularLocation>
</comment>
<gene>
    <name evidence="7" type="primary">SWD1_1</name>
    <name evidence="7" type="ORF">Cantr_04731</name>
</gene>
<keyword evidence="8" id="KW-1185">Reference proteome</keyword>
<dbReference type="PANTHER" id="PTHR44040">
    <property type="entry name" value="RETINOBLASTOMA-BINDING PROTEIN 5"/>
    <property type="match status" value="1"/>
</dbReference>
<evidence type="ECO:0000256" key="6">
    <source>
        <dbReference type="SAM" id="MobiDB-lite"/>
    </source>
</evidence>
<evidence type="ECO:0000256" key="3">
    <source>
        <dbReference type="ARBA" id="ARBA00022737"/>
    </source>
</evidence>
<dbReference type="EMBL" id="QLNQ01000030">
    <property type="protein sequence ID" value="RCK55483.1"/>
    <property type="molecule type" value="Genomic_DNA"/>
</dbReference>
<dbReference type="PROSITE" id="PS50082">
    <property type="entry name" value="WD_REPEATS_2"/>
    <property type="match status" value="1"/>
</dbReference>
<keyword evidence="3" id="KW-0677">Repeat</keyword>
<feature type="compositionally biased region" description="Acidic residues" evidence="6">
    <location>
        <begin position="172"/>
        <end position="183"/>
    </location>
</feature>
<evidence type="ECO:0000256" key="2">
    <source>
        <dbReference type="ARBA" id="ARBA00022574"/>
    </source>
</evidence>
<dbReference type="Pfam" id="PF00400">
    <property type="entry name" value="WD40"/>
    <property type="match status" value="2"/>
</dbReference>
<evidence type="ECO:0000256" key="4">
    <source>
        <dbReference type="ARBA" id="ARBA00023242"/>
    </source>
</evidence>
<sequence>MNLSLQDPFSVAKEFPETLTNTLNYGHSVCIQFNHKGDYLASGLSDGSIAIYDMVSSGVIAHLKEDSHIRPITSISWSKCGQYILTSSQDWWIKLWDLKYANGSAEEDGSVRSPVIRQIKFDGPIWLANMHPKNPFIFTASLFEDSPVYVDLSEETGQPKVITLETIPLEENNQDVIDDEDEENGRKSVKRRKKDDKHMTLVSIFTHEGNYIFSGTSKGWLNIFDVNDDCKQVQSIKLSNSNIKNLMISSNGRKLAINASDRIIRQINLPPDLVNIEDIRELEFEIEHKYQDVVNRLQWNSVTFNHNGDFLVASTHGQSSHDLYIWETSMGSLVKILEGSNEELIDVKWDYARCTIGSIGLDSGIVYLWSVPFPQKWSALAPDFVEVEENIDYVEKEDEFDIIDEDELHKKRLEEEDFLVDVITKEVTDARGFDTTQESFIIPINYEKNLDE</sequence>
<keyword evidence="2 5" id="KW-0853">WD repeat</keyword>
<accession>A0A367XPC5</accession>
<protein>
    <submittedName>
        <fullName evidence="7">COMPASS component SWD1</fullName>
    </submittedName>
</protein>
<dbReference type="AlphaFoldDB" id="A0A367XPC5"/>